<comment type="similarity">
    <text evidence="6">Belongs to the cytidine and deoxycytidylate deaminase family.</text>
</comment>
<dbReference type="PROSITE" id="PS51747">
    <property type="entry name" value="CYT_DCMP_DEAMINASES_2"/>
    <property type="match status" value="1"/>
</dbReference>
<dbReference type="RefSeq" id="WP_090886107.1">
    <property type="nucleotide sequence ID" value="NZ_FOGG01000021.1"/>
</dbReference>
<dbReference type="Proteomes" id="UP000199572">
    <property type="component" value="Unassembled WGS sequence"/>
</dbReference>
<evidence type="ECO:0000256" key="6">
    <source>
        <dbReference type="HAMAP-Rule" id="MF_00972"/>
    </source>
</evidence>
<dbReference type="CDD" id="cd01285">
    <property type="entry name" value="nucleoside_deaminase"/>
    <property type="match status" value="1"/>
</dbReference>
<evidence type="ECO:0000256" key="3">
    <source>
        <dbReference type="ARBA" id="ARBA00022801"/>
    </source>
</evidence>
<evidence type="ECO:0000256" key="1">
    <source>
        <dbReference type="ARBA" id="ARBA00022694"/>
    </source>
</evidence>
<proteinExistence type="inferred from homology"/>
<feature type="domain" description="CMP/dCMP-type deaminase" evidence="7">
    <location>
        <begin position="13"/>
        <end position="123"/>
    </location>
</feature>
<evidence type="ECO:0000313" key="8">
    <source>
        <dbReference type="EMBL" id="SER92904.1"/>
    </source>
</evidence>
<dbReference type="InterPro" id="IPR002125">
    <property type="entry name" value="CMP_dCMP_dom"/>
</dbReference>
<feature type="binding site" evidence="6">
    <location>
        <position position="94"/>
    </location>
    <ligand>
        <name>Zn(2+)</name>
        <dbReference type="ChEBI" id="CHEBI:29105"/>
        <note>catalytic</note>
    </ligand>
</feature>
<dbReference type="OrthoDB" id="9802676at2"/>
<dbReference type="EMBL" id="FOGG01000021">
    <property type="protein sequence ID" value="SER92904.1"/>
    <property type="molecule type" value="Genomic_DNA"/>
</dbReference>
<name>A0A1H9T7G5_9SPHI</name>
<gene>
    <name evidence="6" type="primary">tadA</name>
    <name evidence="8" type="ORF">SAMN04488023_1215</name>
</gene>
<keyword evidence="3 6" id="KW-0378">Hydrolase</keyword>
<dbReference type="InterPro" id="IPR028883">
    <property type="entry name" value="tRNA_aden_deaminase"/>
</dbReference>
<dbReference type="GO" id="GO:0008270">
    <property type="term" value="F:zinc ion binding"/>
    <property type="evidence" value="ECO:0007669"/>
    <property type="project" value="UniProtKB-UniRule"/>
</dbReference>
<dbReference type="PANTHER" id="PTHR11079:SF202">
    <property type="entry name" value="TRNA-SPECIFIC ADENOSINE DEAMINASE"/>
    <property type="match status" value="1"/>
</dbReference>
<evidence type="ECO:0000256" key="4">
    <source>
        <dbReference type="ARBA" id="ARBA00022833"/>
    </source>
</evidence>
<dbReference type="SUPFAM" id="SSF53927">
    <property type="entry name" value="Cytidine deaminase-like"/>
    <property type="match status" value="1"/>
</dbReference>
<dbReference type="HAMAP" id="MF_00972">
    <property type="entry name" value="tRNA_aden_deaminase"/>
    <property type="match status" value="1"/>
</dbReference>
<comment type="function">
    <text evidence="6">Catalyzes the deamination of adenosine to inosine at the wobble position 34 of tRNA(Arg2).</text>
</comment>
<dbReference type="Gene3D" id="3.40.140.10">
    <property type="entry name" value="Cytidine Deaminase, domain 2"/>
    <property type="match status" value="1"/>
</dbReference>
<protein>
    <recommendedName>
        <fullName evidence="6">tRNA-specific adenosine deaminase</fullName>
        <ecNumber evidence="6">3.5.4.33</ecNumber>
    </recommendedName>
</protein>
<comment type="subunit">
    <text evidence="6">Homodimer.</text>
</comment>
<accession>A0A1H9T7G5</accession>
<comment type="cofactor">
    <cofactor evidence="6">
        <name>Zn(2+)</name>
        <dbReference type="ChEBI" id="CHEBI:29105"/>
    </cofactor>
    <text evidence="6">Binds 1 zinc ion per subunit.</text>
</comment>
<evidence type="ECO:0000313" key="9">
    <source>
        <dbReference type="Proteomes" id="UP000199572"/>
    </source>
</evidence>
<feature type="binding site" evidence="6">
    <location>
        <position position="64"/>
    </location>
    <ligand>
        <name>Zn(2+)</name>
        <dbReference type="ChEBI" id="CHEBI:29105"/>
        <note>catalytic</note>
    </ligand>
</feature>
<evidence type="ECO:0000256" key="5">
    <source>
        <dbReference type="ARBA" id="ARBA00048045"/>
    </source>
</evidence>
<dbReference type="GO" id="GO:0002100">
    <property type="term" value="P:tRNA wobble adenosine to inosine editing"/>
    <property type="evidence" value="ECO:0007669"/>
    <property type="project" value="UniProtKB-UniRule"/>
</dbReference>
<keyword evidence="2 6" id="KW-0479">Metal-binding</keyword>
<comment type="catalytic activity">
    <reaction evidence="5 6">
        <text>adenosine(34) in tRNA + H2O + H(+) = inosine(34) in tRNA + NH4(+)</text>
        <dbReference type="Rhea" id="RHEA:43168"/>
        <dbReference type="Rhea" id="RHEA-COMP:10373"/>
        <dbReference type="Rhea" id="RHEA-COMP:10374"/>
        <dbReference type="ChEBI" id="CHEBI:15377"/>
        <dbReference type="ChEBI" id="CHEBI:15378"/>
        <dbReference type="ChEBI" id="CHEBI:28938"/>
        <dbReference type="ChEBI" id="CHEBI:74411"/>
        <dbReference type="ChEBI" id="CHEBI:82852"/>
        <dbReference type="EC" id="3.5.4.33"/>
    </reaction>
</comment>
<dbReference type="AlphaFoldDB" id="A0A1H9T7G5"/>
<organism evidence="8 9">
    <name type="scientific">Pedobacter rhizosphaerae</name>
    <dbReference type="NCBI Taxonomy" id="390241"/>
    <lineage>
        <taxon>Bacteria</taxon>
        <taxon>Pseudomonadati</taxon>
        <taxon>Bacteroidota</taxon>
        <taxon>Sphingobacteriia</taxon>
        <taxon>Sphingobacteriales</taxon>
        <taxon>Sphingobacteriaceae</taxon>
        <taxon>Pedobacter</taxon>
    </lineage>
</organism>
<keyword evidence="9" id="KW-1185">Reference proteome</keyword>
<reference evidence="8 9" key="1">
    <citation type="submission" date="2016-10" db="EMBL/GenBank/DDBJ databases">
        <authorList>
            <person name="de Groot N.N."/>
        </authorList>
    </citation>
    <scope>NUCLEOTIDE SEQUENCE [LARGE SCALE GENOMIC DNA]</scope>
    <source>
        <strain evidence="8 9">DSM 18610</strain>
    </source>
</reference>
<feature type="binding site" evidence="6">
    <location>
        <position position="97"/>
    </location>
    <ligand>
        <name>Zn(2+)</name>
        <dbReference type="ChEBI" id="CHEBI:29105"/>
        <note>catalytic</note>
    </ligand>
</feature>
<keyword evidence="1 6" id="KW-0819">tRNA processing</keyword>
<dbReference type="Pfam" id="PF00383">
    <property type="entry name" value="dCMP_cyt_deam_1"/>
    <property type="match status" value="1"/>
</dbReference>
<feature type="active site" description="Proton donor" evidence="6">
    <location>
        <position position="66"/>
    </location>
</feature>
<keyword evidence="4 6" id="KW-0862">Zinc</keyword>
<dbReference type="EC" id="3.5.4.33" evidence="6"/>
<evidence type="ECO:0000256" key="2">
    <source>
        <dbReference type="ARBA" id="ARBA00022723"/>
    </source>
</evidence>
<evidence type="ECO:0000259" key="7">
    <source>
        <dbReference type="PROSITE" id="PS51747"/>
    </source>
</evidence>
<dbReference type="GO" id="GO:0052717">
    <property type="term" value="F:tRNA-specific adenosine-34 deaminase activity"/>
    <property type="evidence" value="ECO:0007669"/>
    <property type="project" value="UniProtKB-UniRule"/>
</dbReference>
<dbReference type="STRING" id="390241.SAMN04488023_1215"/>
<sequence>MSFYNFDNNDAEAEDQHYMRLALAEAEKALAEEEIPIGAIVVCKNRIVGRGYNLTERFNDVTAHAEMQAFTSAAQTIGGKYLRDCTLYVTIEPCVMCAGASYWTQISRIVYGAREEKRGFISKGANLLHPKTVLKGDVLAEECAALMKNFFAKRR</sequence>
<dbReference type="PANTHER" id="PTHR11079">
    <property type="entry name" value="CYTOSINE DEAMINASE FAMILY MEMBER"/>
    <property type="match status" value="1"/>
</dbReference>
<dbReference type="InterPro" id="IPR016193">
    <property type="entry name" value="Cytidine_deaminase-like"/>
</dbReference>